<dbReference type="EMBL" id="SMBJ01000010">
    <property type="protein sequence ID" value="TCU21822.1"/>
    <property type="molecule type" value="Genomic_DNA"/>
</dbReference>
<dbReference type="Pfam" id="PF10263">
    <property type="entry name" value="SprT-like"/>
    <property type="match status" value="1"/>
</dbReference>
<gene>
    <name evidence="3" type="ORF">EV130_110166</name>
</gene>
<dbReference type="RefSeq" id="WP_132661742.1">
    <property type="nucleotide sequence ID" value="NZ_SMBJ01000010.1"/>
</dbReference>
<comment type="caution">
    <text evidence="3">The sequence shown here is derived from an EMBL/GenBank/DDBJ whole genome shotgun (WGS) entry which is preliminary data.</text>
</comment>
<organism evidence="3 4">
    <name type="scientific">Rhizobium azibense</name>
    <dbReference type="NCBI Taxonomy" id="1136135"/>
    <lineage>
        <taxon>Bacteria</taxon>
        <taxon>Pseudomonadati</taxon>
        <taxon>Pseudomonadota</taxon>
        <taxon>Alphaproteobacteria</taxon>
        <taxon>Hyphomicrobiales</taxon>
        <taxon>Rhizobiaceae</taxon>
        <taxon>Rhizobium/Agrobacterium group</taxon>
        <taxon>Rhizobium</taxon>
    </lineage>
</organism>
<sequence>MNDITPSQTDPASHQLRPTKETYERFQQAFEHLDKALFGGTLPRPLITLQRRRHTYGYFAGARFRNEDGRVADEIALNPATFAGRTVEDILSTLAHEMVHLWQHHEGEPGRGRYHNRQWADKMKEIGLQPTDTGEEGGKETGETIGHLIVPAGPFDQAAQRLMARGFTIPWKEAPAAPEQSKGEGAAEPDPNPKSGKRLRYRCPECDLKAWAKHDARLMCADDKALMVAGD</sequence>
<evidence type="ECO:0000259" key="2">
    <source>
        <dbReference type="Pfam" id="PF10263"/>
    </source>
</evidence>
<dbReference type="InterPro" id="IPR006640">
    <property type="entry name" value="SprT-like_domain"/>
</dbReference>
<evidence type="ECO:0000313" key="3">
    <source>
        <dbReference type="EMBL" id="TCU21822.1"/>
    </source>
</evidence>
<reference evidence="3 4" key="1">
    <citation type="submission" date="2019-03" db="EMBL/GenBank/DDBJ databases">
        <title>Genomic Encyclopedia of Type Strains, Phase IV (KMG-V): Genome sequencing to study the core and pangenomes of soil and plant-associated prokaryotes.</title>
        <authorList>
            <person name="Whitman W."/>
        </authorList>
    </citation>
    <scope>NUCLEOTIDE SEQUENCE [LARGE SCALE GENOMIC DNA]</scope>
    <source>
        <strain evidence="3 4">Gr42</strain>
    </source>
</reference>
<protein>
    <submittedName>
        <fullName evidence="3">SprT-like family protein</fullName>
    </submittedName>
</protein>
<evidence type="ECO:0000256" key="1">
    <source>
        <dbReference type="SAM" id="MobiDB-lite"/>
    </source>
</evidence>
<dbReference type="AlphaFoldDB" id="A0A4R3QP49"/>
<keyword evidence="4" id="KW-1185">Reference proteome</keyword>
<dbReference type="OrthoDB" id="5298817at2"/>
<feature type="domain" description="SprT-like" evidence="2">
    <location>
        <begin position="27"/>
        <end position="128"/>
    </location>
</feature>
<accession>A0A4R3QP49</accession>
<dbReference type="GO" id="GO:0006950">
    <property type="term" value="P:response to stress"/>
    <property type="evidence" value="ECO:0007669"/>
    <property type="project" value="UniProtKB-ARBA"/>
</dbReference>
<name>A0A4R3QP49_9HYPH</name>
<proteinExistence type="predicted"/>
<feature type="region of interest" description="Disordered" evidence="1">
    <location>
        <begin position="175"/>
        <end position="199"/>
    </location>
</feature>
<evidence type="ECO:0000313" key="4">
    <source>
        <dbReference type="Proteomes" id="UP000295547"/>
    </source>
</evidence>
<dbReference type="Proteomes" id="UP000295547">
    <property type="component" value="Unassembled WGS sequence"/>
</dbReference>